<dbReference type="CDD" id="cd02575">
    <property type="entry name" value="PseudoU_synth_EcTruD"/>
    <property type="match status" value="1"/>
</dbReference>
<dbReference type="InterPro" id="IPR043165">
    <property type="entry name" value="TruD_insert_sf"/>
</dbReference>
<evidence type="ECO:0000256" key="1">
    <source>
        <dbReference type="ARBA" id="ARBA00007953"/>
    </source>
</evidence>
<comment type="caution">
    <text evidence="6">The sequence shown here is derived from an EMBL/GenBank/DDBJ whole genome shotgun (WGS) entry which is preliminary data.</text>
</comment>
<dbReference type="EMBL" id="BAABJY010000002">
    <property type="protein sequence ID" value="GAA4868904.1"/>
    <property type="molecule type" value="Genomic_DNA"/>
</dbReference>
<dbReference type="RefSeq" id="WP_345295514.1">
    <property type="nucleotide sequence ID" value="NZ_BAABJY010000002.1"/>
</dbReference>
<dbReference type="Gene3D" id="3.30.2350.20">
    <property type="entry name" value="TruD, catalytic domain"/>
    <property type="match status" value="1"/>
</dbReference>
<dbReference type="PROSITE" id="PS01268">
    <property type="entry name" value="UPF0024"/>
    <property type="match status" value="1"/>
</dbReference>
<sequence length="350" mass="38777">MMEQVRAHGDAALSGVIRRAPEDFRVDEIEAFAASGEGEHLLLEIEKRGMNTQFAAQRLAEWAGVGVPAIGYAGMKDRHAVTRQRFSVHLPRRQAPPIETLASDDLRVLSHGWHARKLPRGAHAGNRFDLVLRDVVGEHARIEERLQAISASGVPNFFGGQRFGHDGGNVDKARAMFRGMRVRRNERTHLLSAARSTLFNRVLARRVQDASWDRGLDGEVWMLDGTRSVFGPEPWSDALSERLARFDIHPSAPLWGRGPLRTQGAAEALELDALSDGTSLALREGLERAGLSQERRATRLRPASMQWQWQADTVLQVSFSLPPGGYATAVLFELGELHDAGAAERHRSSE</sequence>
<protein>
    <recommendedName>
        <fullName evidence="4">tRNA pseudouridine synthase D</fullName>
        <ecNumber evidence="4">5.4.99.27</ecNumber>
    </recommendedName>
    <alternativeName>
        <fullName evidence="4">tRNA pseudouridine(13) synthase</fullName>
    </alternativeName>
    <alternativeName>
        <fullName evidence="4">tRNA pseudouridylate synthase D</fullName>
    </alternativeName>
    <alternativeName>
        <fullName evidence="4">tRNA-uridine isomerase D</fullName>
    </alternativeName>
</protein>
<dbReference type="PROSITE" id="PS50984">
    <property type="entry name" value="TRUD"/>
    <property type="match status" value="1"/>
</dbReference>
<keyword evidence="7" id="KW-1185">Reference proteome</keyword>
<dbReference type="InterPro" id="IPR011760">
    <property type="entry name" value="PsdUridine_synth_TruD_insert"/>
</dbReference>
<dbReference type="Pfam" id="PF01142">
    <property type="entry name" value="TruD"/>
    <property type="match status" value="2"/>
</dbReference>
<feature type="active site" description="Nucleophile" evidence="4">
    <location>
        <position position="77"/>
    </location>
</feature>
<organism evidence="6 7">
    <name type="scientific">Luteimonas vadosa</name>
    <dbReference type="NCBI Taxonomy" id="1165507"/>
    <lineage>
        <taxon>Bacteria</taxon>
        <taxon>Pseudomonadati</taxon>
        <taxon>Pseudomonadota</taxon>
        <taxon>Gammaproteobacteria</taxon>
        <taxon>Lysobacterales</taxon>
        <taxon>Lysobacteraceae</taxon>
        <taxon>Luteimonas</taxon>
    </lineage>
</organism>
<evidence type="ECO:0000256" key="2">
    <source>
        <dbReference type="ARBA" id="ARBA00022694"/>
    </source>
</evidence>
<dbReference type="HAMAP" id="MF_01082">
    <property type="entry name" value="TruD"/>
    <property type="match status" value="1"/>
</dbReference>
<dbReference type="EC" id="5.4.99.27" evidence="4"/>
<dbReference type="SUPFAM" id="SSF55120">
    <property type="entry name" value="Pseudouridine synthase"/>
    <property type="match status" value="1"/>
</dbReference>
<dbReference type="Proteomes" id="UP001501323">
    <property type="component" value="Unassembled WGS sequence"/>
</dbReference>
<accession>A0ABP9E5Y3</accession>
<dbReference type="NCBIfam" id="NF002153">
    <property type="entry name" value="PRK00984.1-2"/>
    <property type="match status" value="1"/>
</dbReference>
<comment type="function">
    <text evidence="4">Responsible for synthesis of pseudouridine from uracil-13 in transfer RNAs.</text>
</comment>
<gene>
    <name evidence="4 6" type="primary">truD</name>
    <name evidence="6" type="ORF">GCM10023332_21820</name>
</gene>
<dbReference type="InterPro" id="IPR042214">
    <property type="entry name" value="TruD_catalytic"/>
</dbReference>
<comment type="catalytic activity">
    <reaction evidence="4">
        <text>uridine(13) in tRNA = pseudouridine(13) in tRNA</text>
        <dbReference type="Rhea" id="RHEA:42540"/>
        <dbReference type="Rhea" id="RHEA-COMP:10105"/>
        <dbReference type="Rhea" id="RHEA-COMP:10106"/>
        <dbReference type="ChEBI" id="CHEBI:65314"/>
        <dbReference type="ChEBI" id="CHEBI:65315"/>
        <dbReference type="EC" id="5.4.99.27"/>
    </reaction>
</comment>
<name>A0ABP9E5Y3_9GAMM</name>
<keyword evidence="3 4" id="KW-0413">Isomerase</keyword>
<reference evidence="7" key="1">
    <citation type="journal article" date="2019" name="Int. J. Syst. Evol. Microbiol.">
        <title>The Global Catalogue of Microorganisms (GCM) 10K type strain sequencing project: providing services to taxonomists for standard genome sequencing and annotation.</title>
        <authorList>
            <consortium name="The Broad Institute Genomics Platform"/>
            <consortium name="The Broad Institute Genome Sequencing Center for Infectious Disease"/>
            <person name="Wu L."/>
            <person name="Ma J."/>
        </authorList>
    </citation>
    <scope>NUCLEOTIDE SEQUENCE [LARGE SCALE GENOMIC DNA]</scope>
    <source>
        <strain evidence="7">JCM 18392</strain>
    </source>
</reference>
<dbReference type="InterPro" id="IPR001656">
    <property type="entry name" value="PsdUridine_synth_TruD"/>
</dbReference>
<dbReference type="InterPro" id="IPR020103">
    <property type="entry name" value="PsdUridine_synth_cat_dom_sf"/>
</dbReference>
<evidence type="ECO:0000256" key="4">
    <source>
        <dbReference type="HAMAP-Rule" id="MF_01082"/>
    </source>
</evidence>
<dbReference type="Gene3D" id="3.30.2340.10">
    <property type="entry name" value="TruD, insertion domain"/>
    <property type="match status" value="1"/>
</dbReference>
<dbReference type="PANTHER" id="PTHR47811">
    <property type="entry name" value="TRNA PSEUDOURIDINE SYNTHASE D"/>
    <property type="match status" value="1"/>
</dbReference>
<comment type="similarity">
    <text evidence="1 4">Belongs to the pseudouridine synthase TruD family.</text>
</comment>
<dbReference type="PANTHER" id="PTHR47811:SF1">
    <property type="entry name" value="TRNA PSEUDOURIDINE SYNTHASE D"/>
    <property type="match status" value="1"/>
</dbReference>
<feature type="domain" description="TRUD" evidence="5">
    <location>
        <begin position="153"/>
        <end position="300"/>
    </location>
</feature>
<dbReference type="InterPro" id="IPR050170">
    <property type="entry name" value="TruD_pseudoU_synthase"/>
</dbReference>
<evidence type="ECO:0000313" key="6">
    <source>
        <dbReference type="EMBL" id="GAA4868904.1"/>
    </source>
</evidence>
<proteinExistence type="inferred from homology"/>
<evidence type="ECO:0000256" key="3">
    <source>
        <dbReference type="ARBA" id="ARBA00023235"/>
    </source>
</evidence>
<evidence type="ECO:0000313" key="7">
    <source>
        <dbReference type="Proteomes" id="UP001501323"/>
    </source>
</evidence>
<dbReference type="InterPro" id="IPR020119">
    <property type="entry name" value="PsdUridine_synth_TruD_CS"/>
</dbReference>
<keyword evidence="2 4" id="KW-0819">tRNA processing</keyword>
<evidence type="ECO:0000259" key="5">
    <source>
        <dbReference type="PROSITE" id="PS50984"/>
    </source>
</evidence>